<keyword evidence="1" id="KW-0732">Signal</keyword>
<gene>
    <name evidence="2" type="ORF">DSM112329_05244</name>
</gene>
<protein>
    <submittedName>
        <fullName evidence="2">Uncharacterized protein</fullName>
    </submittedName>
</protein>
<feature type="signal peptide" evidence="1">
    <location>
        <begin position="1"/>
        <end position="21"/>
    </location>
</feature>
<dbReference type="EMBL" id="CP114014">
    <property type="protein sequence ID" value="XAY08344.1"/>
    <property type="molecule type" value="Genomic_DNA"/>
</dbReference>
<name>A0AAU7B466_9ACTN</name>
<dbReference type="KEGG" id="parq:DSM112329_05244"/>
<accession>A0AAU7B466</accession>
<proteinExistence type="predicted"/>
<dbReference type="AlphaFoldDB" id="A0AAU7B466"/>
<dbReference type="Pfam" id="PF19671">
    <property type="entry name" value="DUF6174"/>
    <property type="match status" value="1"/>
</dbReference>
<feature type="chain" id="PRO_5043929971" evidence="1">
    <location>
        <begin position="22"/>
        <end position="158"/>
    </location>
</feature>
<dbReference type="InterPro" id="IPR046172">
    <property type="entry name" value="DUF6174"/>
</dbReference>
<evidence type="ECO:0000256" key="1">
    <source>
        <dbReference type="SAM" id="SignalP"/>
    </source>
</evidence>
<dbReference type="RefSeq" id="WP_354699527.1">
    <property type="nucleotide sequence ID" value="NZ_CP114014.1"/>
</dbReference>
<reference evidence="2" key="1">
    <citation type="submission" date="2022-12" db="EMBL/GenBank/DDBJ databases">
        <title>Paraconexibacter alkalitolerans sp. nov. and Baekduia alba sp. nov., isolated from soil and emended description of the genera Paraconexibacter (Chun et al., 2020) and Baekduia (An et al., 2020).</title>
        <authorList>
            <person name="Vieira S."/>
            <person name="Huber K.J."/>
            <person name="Geppert A."/>
            <person name="Wolf J."/>
            <person name="Neumann-Schaal M."/>
            <person name="Muesken M."/>
            <person name="Overmann J."/>
        </authorList>
    </citation>
    <scope>NUCLEOTIDE SEQUENCE</scope>
    <source>
        <strain evidence="2">AEG42_29</strain>
    </source>
</reference>
<evidence type="ECO:0000313" key="2">
    <source>
        <dbReference type="EMBL" id="XAY08344.1"/>
    </source>
</evidence>
<sequence>MPVARRLSAAVLTLMATFALAGPVTAQEAQPPATDPNITDGTAQKQLDAAKRKWKQAKIRNYQLRAAISCFCPETYRRPRTIKVRNTFPVKPPQNLGPVASVPRMFRTIQGAIDGKVATIGVKYGRYGVPSTITIDRDFRIADEESYYTIDRFKKTGK</sequence>
<organism evidence="2">
    <name type="scientific">Paraconexibacter sp. AEG42_29</name>
    <dbReference type="NCBI Taxonomy" id="2997339"/>
    <lineage>
        <taxon>Bacteria</taxon>
        <taxon>Bacillati</taxon>
        <taxon>Actinomycetota</taxon>
        <taxon>Thermoleophilia</taxon>
        <taxon>Solirubrobacterales</taxon>
        <taxon>Paraconexibacteraceae</taxon>
        <taxon>Paraconexibacter</taxon>
    </lineage>
</organism>